<proteinExistence type="predicted"/>
<protein>
    <submittedName>
        <fullName evidence="2">3-oxoadipate enol-lactonase 2</fullName>
        <ecNumber evidence="2">3.1.1.24</ecNumber>
    </submittedName>
</protein>
<name>A0A238KSS9_9RHOB</name>
<dbReference type="PANTHER" id="PTHR43194:SF2">
    <property type="entry name" value="PEROXISOMAL MEMBRANE PROTEIN LPX1"/>
    <property type="match status" value="1"/>
</dbReference>
<organism evidence="2 3">
    <name type="scientific">Pelagimonas varians</name>
    <dbReference type="NCBI Taxonomy" id="696760"/>
    <lineage>
        <taxon>Bacteria</taxon>
        <taxon>Pseudomonadati</taxon>
        <taxon>Pseudomonadota</taxon>
        <taxon>Alphaproteobacteria</taxon>
        <taxon>Rhodobacterales</taxon>
        <taxon>Roseobacteraceae</taxon>
        <taxon>Pelagimonas</taxon>
    </lineage>
</organism>
<accession>A0A238KSS9</accession>
<dbReference type="SUPFAM" id="SSF53474">
    <property type="entry name" value="alpha/beta-Hydrolases"/>
    <property type="match status" value="1"/>
</dbReference>
<dbReference type="EC" id="3.1.1.24" evidence="2"/>
<evidence type="ECO:0000313" key="2">
    <source>
        <dbReference type="EMBL" id="SMX45661.1"/>
    </source>
</evidence>
<dbReference type="Pfam" id="PF12697">
    <property type="entry name" value="Abhydrolase_6"/>
    <property type="match status" value="1"/>
</dbReference>
<dbReference type="Gene3D" id="3.40.50.1820">
    <property type="entry name" value="alpha/beta hydrolase"/>
    <property type="match status" value="1"/>
</dbReference>
<dbReference type="AlphaFoldDB" id="A0A238KSS9"/>
<feature type="domain" description="AB hydrolase-1" evidence="1">
    <location>
        <begin position="29"/>
        <end position="270"/>
    </location>
</feature>
<keyword evidence="3" id="KW-1185">Reference proteome</keyword>
<dbReference type="InterPro" id="IPR000073">
    <property type="entry name" value="AB_hydrolase_1"/>
</dbReference>
<dbReference type="GO" id="GO:0047570">
    <property type="term" value="F:3-oxoadipate enol-lactonase activity"/>
    <property type="evidence" value="ECO:0007669"/>
    <property type="project" value="UniProtKB-EC"/>
</dbReference>
<evidence type="ECO:0000313" key="3">
    <source>
        <dbReference type="Proteomes" id="UP000220836"/>
    </source>
</evidence>
<dbReference type="RefSeq" id="WP_097805567.1">
    <property type="nucleotide sequence ID" value="NZ_FXYH01000012.1"/>
</dbReference>
<dbReference type="PANTHER" id="PTHR43194">
    <property type="entry name" value="HYDROLASE ALPHA/BETA FOLD FAMILY"/>
    <property type="match status" value="1"/>
</dbReference>
<dbReference type="InterPro" id="IPR050228">
    <property type="entry name" value="Carboxylesterase_BioH"/>
</dbReference>
<evidence type="ECO:0000259" key="1">
    <source>
        <dbReference type="Pfam" id="PF12697"/>
    </source>
</evidence>
<dbReference type="Proteomes" id="UP000220836">
    <property type="component" value="Unassembled WGS sequence"/>
</dbReference>
<dbReference type="OrthoDB" id="9791366at2"/>
<sequence>MSGPRFNFVPVMGHEVHVTEWGQGGAPALLMLHGLARTGRDFDEIASALSDHYHVLCPDMIGRGRSSWSANPTTDYRVESYAKITLGLMDAYGLDSADLLGTSMGGQIGMWIASGDQHARLNTLLINDIGPEVPAPAIQRIMAYVGNPPQFATHTEAEVWLRKAYAPFGPAPDAFWQRMALASLRRTSSGQLTLHYDPAIISQFTHAPQDMTVWDRWQSITTPTHVFYGEQSDLLTQSILQQMLGTGPKPSSTGICDCGHAPTLSRPADIEQVRTAFQTLG</sequence>
<dbReference type="InterPro" id="IPR029058">
    <property type="entry name" value="AB_hydrolase_fold"/>
</dbReference>
<keyword evidence="2" id="KW-0378">Hydrolase</keyword>
<dbReference type="EMBL" id="FXYH01000012">
    <property type="protein sequence ID" value="SMX45661.1"/>
    <property type="molecule type" value="Genomic_DNA"/>
</dbReference>
<reference evidence="2 3" key="1">
    <citation type="submission" date="2017-05" db="EMBL/GenBank/DDBJ databases">
        <authorList>
            <person name="Song R."/>
            <person name="Chenine A.L."/>
            <person name="Ruprecht R.M."/>
        </authorList>
    </citation>
    <scope>NUCLEOTIDE SEQUENCE [LARGE SCALE GENOMIC DNA]</scope>
    <source>
        <strain evidence="2 3">CECT 8663</strain>
    </source>
</reference>
<gene>
    <name evidence="2" type="primary">catD_3</name>
    <name evidence="2" type="ORF">PEV8663_03082</name>
</gene>